<dbReference type="Pfam" id="PF13577">
    <property type="entry name" value="SnoaL_4"/>
    <property type="match status" value="1"/>
</dbReference>
<evidence type="ECO:0000313" key="3">
    <source>
        <dbReference type="Proteomes" id="UP000192342"/>
    </source>
</evidence>
<dbReference type="STRING" id="1317117.ATO7_02680"/>
<dbReference type="Gene3D" id="3.10.450.50">
    <property type="match status" value="1"/>
</dbReference>
<dbReference type="EMBL" id="AQQV01000001">
    <property type="protein sequence ID" value="ORE88745.1"/>
    <property type="molecule type" value="Genomic_DNA"/>
</dbReference>
<comment type="caution">
    <text evidence="2">The sequence shown here is derived from an EMBL/GenBank/DDBJ whole genome shotgun (WGS) entry which is preliminary data.</text>
</comment>
<dbReference type="InterPro" id="IPR037401">
    <property type="entry name" value="SnoaL-like"/>
</dbReference>
<dbReference type="OrthoDB" id="4571298at2"/>
<dbReference type="SUPFAM" id="SSF54427">
    <property type="entry name" value="NTF2-like"/>
    <property type="match status" value="1"/>
</dbReference>
<dbReference type="Proteomes" id="UP000192342">
    <property type="component" value="Unassembled WGS sequence"/>
</dbReference>
<feature type="domain" description="SnoaL-like" evidence="1">
    <location>
        <begin position="11"/>
        <end position="135"/>
    </location>
</feature>
<name>A0A1Y1SGF0_9GAMM</name>
<reference evidence="2 3" key="1">
    <citation type="submission" date="2013-04" db="EMBL/GenBank/DDBJ databases">
        <title>Oceanococcus atlanticus 22II-S10r2 Genome Sequencing.</title>
        <authorList>
            <person name="Lai Q."/>
            <person name="Li G."/>
            <person name="Shao Z."/>
        </authorList>
    </citation>
    <scope>NUCLEOTIDE SEQUENCE [LARGE SCALE GENOMIC DNA]</scope>
    <source>
        <strain evidence="2 3">22II-S10r2</strain>
    </source>
</reference>
<dbReference type="AlphaFoldDB" id="A0A1Y1SGF0"/>
<dbReference type="RefSeq" id="WP_083559364.1">
    <property type="nucleotide sequence ID" value="NZ_AQQV01000001.1"/>
</dbReference>
<evidence type="ECO:0000313" key="2">
    <source>
        <dbReference type="EMBL" id="ORE88745.1"/>
    </source>
</evidence>
<sequence length="164" mass="18123">MSSAIEQRLSQLEALDAIRQLKSAYLSSCDAKDCQGFRDAFMDGAVDIDYGPIGCFDNADDLVAVFRQIACHPHMLEWHHASNPQIELLASDHARGHWSLQYQLINTQDNTLTQIGGEYVDEYRLTEAGWKISATRFAPRTTLVLALQDGQLNCPVMGSPPAAA</sequence>
<evidence type="ECO:0000259" key="1">
    <source>
        <dbReference type="Pfam" id="PF13577"/>
    </source>
</evidence>
<protein>
    <recommendedName>
        <fullName evidence="1">SnoaL-like domain-containing protein</fullName>
    </recommendedName>
</protein>
<organism evidence="2 3">
    <name type="scientific">Oceanococcus atlanticus</name>
    <dbReference type="NCBI Taxonomy" id="1317117"/>
    <lineage>
        <taxon>Bacteria</taxon>
        <taxon>Pseudomonadati</taxon>
        <taxon>Pseudomonadota</taxon>
        <taxon>Gammaproteobacteria</taxon>
        <taxon>Chromatiales</taxon>
        <taxon>Oceanococcaceae</taxon>
        <taxon>Oceanococcus</taxon>
    </lineage>
</organism>
<proteinExistence type="predicted"/>
<dbReference type="InterPro" id="IPR032710">
    <property type="entry name" value="NTF2-like_dom_sf"/>
</dbReference>
<gene>
    <name evidence="2" type="ORF">ATO7_02680</name>
</gene>
<accession>A0A1Y1SGF0</accession>
<keyword evidence="3" id="KW-1185">Reference proteome</keyword>